<evidence type="ECO:0000313" key="3">
    <source>
        <dbReference type="Proteomes" id="UP000076586"/>
    </source>
</evidence>
<dbReference type="AlphaFoldDB" id="A0A161L9G2"/>
<dbReference type="InterPro" id="IPR011335">
    <property type="entry name" value="Restrct_endonuc-II-like"/>
</dbReference>
<keyword evidence="3" id="KW-1185">Reference proteome</keyword>
<dbReference type="Proteomes" id="UP000076586">
    <property type="component" value="Unassembled WGS sequence"/>
</dbReference>
<dbReference type="InterPro" id="IPR047216">
    <property type="entry name" value="Endonuclease_DUF559_bact"/>
</dbReference>
<organism evidence="2 3">
    <name type="scientific">Paludibacter jiangxiensis</name>
    <dbReference type="NCBI Taxonomy" id="681398"/>
    <lineage>
        <taxon>Bacteria</taxon>
        <taxon>Pseudomonadati</taxon>
        <taxon>Bacteroidota</taxon>
        <taxon>Bacteroidia</taxon>
        <taxon>Bacteroidales</taxon>
        <taxon>Paludibacteraceae</taxon>
        <taxon>Paludibacter</taxon>
    </lineage>
</organism>
<reference evidence="3" key="2">
    <citation type="journal article" date="2017" name="Genome Announc.">
        <title>Draft genome sequence of Paludibacter jiangxiensis NM7(T), a propionate-producing fermentative bacterium.</title>
        <authorList>
            <person name="Qiu Y.-L."/>
            <person name="Tourlousse D.M."/>
            <person name="Matsuura N."/>
            <person name="Ohashi A."/>
            <person name="Sekiguchi Y."/>
        </authorList>
    </citation>
    <scope>NUCLEOTIDE SEQUENCE [LARGE SCALE GENOMIC DNA]</scope>
    <source>
        <strain evidence="3">NM7</strain>
    </source>
</reference>
<evidence type="ECO:0000313" key="2">
    <source>
        <dbReference type="EMBL" id="GAT64124.1"/>
    </source>
</evidence>
<dbReference type="SUPFAM" id="SSF52980">
    <property type="entry name" value="Restriction endonuclease-like"/>
    <property type="match status" value="1"/>
</dbReference>
<proteinExistence type="predicted"/>
<dbReference type="PANTHER" id="PTHR38590">
    <property type="entry name" value="BLL0828 PROTEIN"/>
    <property type="match status" value="1"/>
</dbReference>
<comment type="caution">
    <text evidence="2">The sequence shown here is derived from an EMBL/GenBank/DDBJ whole genome shotgun (WGS) entry which is preliminary data.</text>
</comment>
<dbReference type="CDD" id="cd01038">
    <property type="entry name" value="Endonuclease_DUF559"/>
    <property type="match status" value="1"/>
</dbReference>
<protein>
    <submittedName>
        <fullName evidence="2">Cyclase</fullName>
    </submittedName>
</protein>
<dbReference type="EMBL" id="BDCR01000004">
    <property type="protein sequence ID" value="GAT64124.1"/>
    <property type="molecule type" value="Genomic_DNA"/>
</dbReference>
<dbReference type="STRING" id="681398.PJIAN_4673"/>
<reference evidence="3" key="1">
    <citation type="submission" date="2016-04" db="EMBL/GenBank/DDBJ databases">
        <title>Draft genome sequence of Paludibacter jiangxiensis strain NM7.</title>
        <authorList>
            <person name="Qiu Y."/>
            <person name="Matsuura N."/>
            <person name="Ohashi A."/>
            <person name="Tourlousse M.D."/>
            <person name="Sekiguchi Y."/>
        </authorList>
    </citation>
    <scope>NUCLEOTIDE SEQUENCE [LARGE SCALE GENOMIC DNA]</scope>
    <source>
        <strain evidence="3">NM7</strain>
    </source>
</reference>
<dbReference type="Pfam" id="PF04480">
    <property type="entry name" value="DUF559"/>
    <property type="match status" value="1"/>
</dbReference>
<evidence type="ECO:0000259" key="1">
    <source>
        <dbReference type="Pfam" id="PF04480"/>
    </source>
</evidence>
<gene>
    <name evidence="2" type="ORF">PJIAN_4673</name>
</gene>
<feature type="domain" description="DUF559" evidence="1">
    <location>
        <begin position="11"/>
        <end position="113"/>
    </location>
</feature>
<dbReference type="PANTHER" id="PTHR38590:SF1">
    <property type="entry name" value="BLL0828 PROTEIN"/>
    <property type="match status" value="1"/>
</dbReference>
<dbReference type="Gene3D" id="3.40.960.10">
    <property type="entry name" value="VSR Endonuclease"/>
    <property type="match status" value="1"/>
</dbReference>
<dbReference type="InterPro" id="IPR007569">
    <property type="entry name" value="DUF559"/>
</dbReference>
<name>A0A161L9G2_9BACT</name>
<sequence length="119" mass="14174">MYYNALPSIFAKAKELRENMTQAEMMLWEKLRRNQLGVRFKPQHPIDIFIADFYCHPAKLVIEVDGQVHASQTDYDDGRTAELERLGITVIRFRNEEVFDDIDKVIRKIKQKLYELDRQ</sequence>
<accession>A0A161L9G2</accession>